<proteinExistence type="inferred from homology"/>
<comment type="function">
    <text evidence="8 11">Allows the formation of correctly charged Asn-tRNA(Asn) or Gln-tRNA(Gln) through the transamidation of misacylated Asp-tRNA(Asn) or Glu-tRNA(Gln) in organisms which lack either or both of asparaginyl-tRNA or glutaminyl-tRNA synthetases. The reaction takes place in the presence of glutamine and ATP through an activated phospho-Asp-tRNA(Asn) or phospho-Glu-tRNA(Gln).</text>
</comment>
<evidence type="ECO:0000256" key="10">
    <source>
        <dbReference type="ARBA" id="ARBA00047913"/>
    </source>
</evidence>
<comment type="catalytic activity">
    <reaction evidence="10 11">
        <text>L-glutamyl-tRNA(Gln) + L-glutamine + ATP + H2O = L-glutaminyl-tRNA(Gln) + L-glutamate + ADP + phosphate + H(+)</text>
        <dbReference type="Rhea" id="RHEA:17521"/>
        <dbReference type="Rhea" id="RHEA-COMP:9681"/>
        <dbReference type="Rhea" id="RHEA-COMP:9684"/>
        <dbReference type="ChEBI" id="CHEBI:15377"/>
        <dbReference type="ChEBI" id="CHEBI:15378"/>
        <dbReference type="ChEBI" id="CHEBI:29985"/>
        <dbReference type="ChEBI" id="CHEBI:30616"/>
        <dbReference type="ChEBI" id="CHEBI:43474"/>
        <dbReference type="ChEBI" id="CHEBI:58359"/>
        <dbReference type="ChEBI" id="CHEBI:78520"/>
        <dbReference type="ChEBI" id="CHEBI:78521"/>
        <dbReference type="ChEBI" id="CHEBI:456216"/>
    </reaction>
</comment>
<dbReference type="InterPro" id="IPR017958">
    <property type="entry name" value="Gln-tRNA_amidoTrfase_suB_CS"/>
</dbReference>
<comment type="caution">
    <text evidence="13">The sequence shown here is derived from an EMBL/GenBank/DDBJ whole genome shotgun (WGS) entry which is preliminary data.</text>
</comment>
<dbReference type="Gene3D" id="1.10.10.410">
    <property type="match status" value="1"/>
</dbReference>
<dbReference type="EMBL" id="BAABRO010000003">
    <property type="protein sequence ID" value="GAA5506444.1"/>
    <property type="molecule type" value="Genomic_DNA"/>
</dbReference>
<dbReference type="PANTHER" id="PTHR11659:SF0">
    <property type="entry name" value="GLUTAMYL-TRNA(GLN) AMIDOTRANSFERASE SUBUNIT B, MITOCHONDRIAL"/>
    <property type="match status" value="1"/>
</dbReference>
<evidence type="ECO:0000256" key="8">
    <source>
        <dbReference type="ARBA" id="ARBA00024799"/>
    </source>
</evidence>
<dbReference type="NCBIfam" id="NF004014">
    <property type="entry name" value="PRK05477.1-4"/>
    <property type="match status" value="1"/>
</dbReference>
<evidence type="ECO:0000256" key="6">
    <source>
        <dbReference type="ARBA" id="ARBA00022840"/>
    </source>
</evidence>
<comment type="similarity">
    <text evidence="1 11">Belongs to the GatB/GatE family. GatB subfamily.</text>
</comment>
<sequence>MSTHQVTTVIGLEVHVQLKTKTKLFCGCSTEFGAPPNTQVCPVCLGLPGALPVINEAAIDLAIRTGLAINCSIPEMTKWDRKQYFYPDLPKGYQISQFDLPICADGYLEIVDPADDESTRHIGIIRAHLEEDAGKSMHDEVAGKSDTRIDLNRCGTPLLEIVSQPDLRSPAEVREYLTQLKLILMHLNVSDCEMQEGSLRVDANVNLHIDTDGKKIATPIVEVKNMNSFRAVERALEYEIERQYIDWETDGLTIDDRAKTTRGWDDSKERTFIQREKEESADYRYFPDPDLLPIRIPAERIEQARLTLGELPQATIRRLQDQHGLKAYDANVIVNQGPALIGYFERVVEVSGDAKRSSSWIQQDVMRTLKEQDTSIDAFAVSSDQLGALLKKVSAGEIDNARARDVFAYLLEHDVSVDEAMKSLGIEKVDSSELDALCQELLDANPQVVADVQGGKVQAIGALIGQAKKKNPNANPGKVRETLLRLIQS</sequence>
<dbReference type="InterPro" id="IPR018027">
    <property type="entry name" value="Asn/Gln_amidotransferase"/>
</dbReference>
<dbReference type="HAMAP" id="MF_00121">
    <property type="entry name" value="GatB"/>
    <property type="match status" value="1"/>
</dbReference>
<dbReference type="SUPFAM" id="SSF55931">
    <property type="entry name" value="Glutamine synthetase/guanido kinase"/>
    <property type="match status" value="1"/>
</dbReference>
<evidence type="ECO:0000256" key="2">
    <source>
        <dbReference type="ARBA" id="ARBA00011123"/>
    </source>
</evidence>
<organism evidence="13 14">
    <name type="scientific">Novipirellula caenicola</name>
    <dbReference type="NCBI Taxonomy" id="1536901"/>
    <lineage>
        <taxon>Bacteria</taxon>
        <taxon>Pseudomonadati</taxon>
        <taxon>Planctomycetota</taxon>
        <taxon>Planctomycetia</taxon>
        <taxon>Pirellulales</taxon>
        <taxon>Pirellulaceae</taxon>
        <taxon>Novipirellula</taxon>
    </lineage>
</organism>
<evidence type="ECO:0000256" key="11">
    <source>
        <dbReference type="HAMAP-Rule" id="MF_00121"/>
    </source>
</evidence>
<keyword evidence="5 11" id="KW-0547">Nucleotide-binding</keyword>
<evidence type="ECO:0000256" key="7">
    <source>
        <dbReference type="ARBA" id="ARBA00022917"/>
    </source>
</evidence>
<keyword evidence="7 11" id="KW-0648">Protein biosynthesis</keyword>
<dbReference type="PROSITE" id="PS01234">
    <property type="entry name" value="GATB"/>
    <property type="match status" value="1"/>
</dbReference>
<dbReference type="InterPro" id="IPR023168">
    <property type="entry name" value="GatB_Yqey_C_2"/>
</dbReference>
<evidence type="ECO:0000259" key="12">
    <source>
        <dbReference type="SMART" id="SM00845"/>
    </source>
</evidence>
<gene>
    <name evidence="11 13" type="primary">gatB</name>
    <name evidence="13" type="ORF">Rcae01_01897</name>
</gene>
<dbReference type="InterPro" id="IPR004413">
    <property type="entry name" value="GatB"/>
</dbReference>
<dbReference type="InterPro" id="IPR017959">
    <property type="entry name" value="Asn/Gln-tRNA_amidoTrfase_suB/E"/>
</dbReference>
<dbReference type="InterPro" id="IPR003789">
    <property type="entry name" value="Asn/Gln_tRNA_amidoTrase-B-like"/>
</dbReference>
<evidence type="ECO:0000256" key="3">
    <source>
        <dbReference type="ARBA" id="ARBA00016923"/>
    </source>
</evidence>
<dbReference type="SUPFAM" id="SSF89095">
    <property type="entry name" value="GatB/YqeY motif"/>
    <property type="match status" value="1"/>
</dbReference>
<name>A0ABP9VMP7_9BACT</name>
<accession>A0ABP9VMP7</accession>
<keyword evidence="4 11" id="KW-0436">Ligase</keyword>
<comment type="subunit">
    <text evidence="2 11">Heterotrimer of A, B and C subunits.</text>
</comment>
<keyword evidence="6 11" id="KW-0067">ATP-binding</keyword>
<dbReference type="SMART" id="SM00845">
    <property type="entry name" value="GatB_Yqey"/>
    <property type="match status" value="1"/>
</dbReference>
<comment type="catalytic activity">
    <reaction evidence="9 11">
        <text>L-aspartyl-tRNA(Asn) + L-glutamine + ATP + H2O = L-asparaginyl-tRNA(Asn) + L-glutamate + ADP + phosphate + 2 H(+)</text>
        <dbReference type="Rhea" id="RHEA:14513"/>
        <dbReference type="Rhea" id="RHEA-COMP:9674"/>
        <dbReference type="Rhea" id="RHEA-COMP:9677"/>
        <dbReference type="ChEBI" id="CHEBI:15377"/>
        <dbReference type="ChEBI" id="CHEBI:15378"/>
        <dbReference type="ChEBI" id="CHEBI:29985"/>
        <dbReference type="ChEBI" id="CHEBI:30616"/>
        <dbReference type="ChEBI" id="CHEBI:43474"/>
        <dbReference type="ChEBI" id="CHEBI:58359"/>
        <dbReference type="ChEBI" id="CHEBI:78515"/>
        <dbReference type="ChEBI" id="CHEBI:78516"/>
        <dbReference type="ChEBI" id="CHEBI:456216"/>
    </reaction>
</comment>
<dbReference type="Pfam" id="PF02934">
    <property type="entry name" value="GatB_N"/>
    <property type="match status" value="1"/>
</dbReference>
<evidence type="ECO:0000313" key="13">
    <source>
        <dbReference type="EMBL" id="GAA5506444.1"/>
    </source>
</evidence>
<dbReference type="PANTHER" id="PTHR11659">
    <property type="entry name" value="GLUTAMYL-TRNA GLN AMIDOTRANSFERASE SUBUNIT B MITOCHONDRIAL AND PROKARYOTIC PET112-RELATED"/>
    <property type="match status" value="1"/>
</dbReference>
<reference evidence="13 14" key="1">
    <citation type="submission" date="2024-02" db="EMBL/GenBank/DDBJ databases">
        <title>Rhodopirellula caenicola NBRC 110016.</title>
        <authorList>
            <person name="Ichikawa N."/>
            <person name="Katano-Makiyama Y."/>
            <person name="Hidaka K."/>
        </authorList>
    </citation>
    <scope>NUCLEOTIDE SEQUENCE [LARGE SCALE GENOMIC DNA]</scope>
    <source>
        <strain evidence="13 14">NBRC 110016</strain>
    </source>
</reference>
<protein>
    <recommendedName>
        <fullName evidence="3 11">Aspartyl/glutamyl-tRNA(Asn/Gln) amidotransferase subunit B</fullName>
        <shortName evidence="11">Asp/Glu-ADT subunit B</shortName>
        <ecNumber evidence="11">6.3.5.-</ecNumber>
    </recommendedName>
</protein>
<evidence type="ECO:0000256" key="1">
    <source>
        <dbReference type="ARBA" id="ARBA00005306"/>
    </source>
</evidence>
<dbReference type="RefSeq" id="WP_345683390.1">
    <property type="nucleotide sequence ID" value="NZ_BAABRO010000003.1"/>
</dbReference>
<feature type="domain" description="Asn/Gln amidotransferase" evidence="12">
    <location>
        <begin position="342"/>
        <end position="487"/>
    </location>
</feature>
<dbReference type="Pfam" id="PF02637">
    <property type="entry name" value="GatB_Yqey"/>
    <property type="match status" value="1"/>
</dbReference>
<evidence type="ECO:0000256" key="5">
    <source>
        <dbReference type="ARBA" id="ARBA00022741"/>
    </source>
</evidence>
<dbReference type="NCBIfam" id="TIGR00133">
    <property type="entry name" value="gatB"/>
    <property type="match status" value="1"/>
</dbReference>
<dbReference type="InterPro" id="IPR006075">
    <property type="entry name" value="Asn/Gln-tRNA_Trfase_suB/E_cat"/>
</dbReference>
<dbReference type="NCBIfam" id="NF004012">
    <property type="entry name" value="PRK05477.1-2"/>
    <property type="match status" value="1"/>
</dbReference>
<dbReference type="InterPro" id="IPR014746">
    <property type="entry name" value="Gln_synth/guanido_kin_cat_dom"/>
</dbReference>
<dbReference type="EC" id="6.3.5.-" evidence="11"/>
<evidence type="ECO:0000256" key="4">
    <source>
        <dbReference type="ARBA" id="ARBA00022598"/>
    </source>
</evidence>
<evidence type="ECO:0000313" key="14">
    <source>
        <dbReference type="Proteomes" id="UP001416858"/>
    </source>
</evidence>
<evidence type="ECO:0000256" key="9">
    <source>
        <dbReference type="ARBA" id="ARBA00047380"/>
    </source>
</evidence>
<dbReference type="Proteomes" id="UP001416858">
    <property type="component" value="Unassembled WGS sequence"/>
</dbReference>
<keyword evidence="14" id="KW-1185">Reference proteome</keyword>